<reference evidence="2 3" key="1">
    <citation type="submission" date="2018-04" db="EMBL/GenBank/DDBJ databases">
        <title>The genome of golden apple snail Pomacea canaliculata provides insight into stress tolerance and invasive adaptation.</title>
        <authorList>
            <person name="Liu C."/>
            <person name="Liu B."/>
            <person name="Ren Y."/>
            <person name="Zhang Y."/>
            <person name="Wang H."/>
            <person name="Li S."/>
            <person name="Jiang F."/>
            <person name="Yin L."/>
            <person name="Zhang G."/>
            <person name="Qian W."/>
            <person name="Fan W."/>
        </authorList>
    </citation>
    <scope>NUCLEOTIDE SEQUENCE [LARGE SCALE GENOMIC DNA]</scope>
    <source>
        <strain evidence="2">SZHN2017</strain>
        <tissue evidence="2">Muscle</tissue>
    </source>
</reference>
<evidence type="ECO:0000256" key="1">
    <source>
        <dbReference type="SAM" id="MobiDB-lite"/>
    </source>
</evidence>
<comment type="caution">
    <text evidence="2">The sequence shown here is derived from an EMBL/GenBank/DDBJ whole genome shotgun (WGS) entry which is preliminary data.</text>
</comment>
<feature type="region of interest" description="Disordered" evidence="1">
    <location>
        <begin position="339"/>
        <end position="360"/>
    </location>
</feature>
<evidence type="ECO:0000313" key="2">
    <source>
        <dbReference type="EMBL" id="PVD27020.1"/>
    </source>
</evidence>
<feature type="region of interest" description="Disordered" evidence="1">
    <location>
        <begin position="47"/>
        <end position="71"/>
    </location>
</feature>
<proteinExistence type="predicted"/>
<feature type="region of interest" description="Disordered" evidence="1">
    <location>
        <begin position="126"/>
        <end position="157"/>
    </location>
</feature>
<dbReference type="AlphaFoldDB" id="A0A2T7P0R8"/>
<gene>
    <name evidence="2" type="ORF">C0Q70_12170</name>
</gene>
<protein>
    <submittedName>
        <fullName evidence="2">Uncharacterized protein</fullName>
    </submittedName>
</protein>
<dbReference type="EMBL" id="PZQS01000007">
    <property type="protein sequence ID" value="PVD27020.1"/>
    <property type="molecule type" value="Genomic_DNA"/>
</dbReference>
<name>A0A2T7P0R8_POMCA</name>
<feature type="region of interest" description="Disordered" evidence="1">
    <location>
        <begin position="1"/>
        <end position="26"/>
    </location>
</feature>
<evidence type="ECO:0000313" key="3">
    <source>
        <dbReference type="Proteomes" id="UP000245119"/>
    </source>
</evidence>
<sequence length="458" mass="48695">MAYLWNHQQPQVISRGPQPPQDFSHASYWQHETPAPLLPHRAQPVMHSPQLPQYSAPHVQPQPYRRPVSPGVSTAPLEVEPLEAELLTTTAPRPPLPLPVRHPPPAYHVSSPYQRPPNPPATWKAGANYNAQQVPPPPPRVGTGPLRPGQPQPAHAPIGVHAHHVQSAPQTYVAQHVAPAMHSAQAMGPSPHSYSQQQPPAYSSHGGWGSYSPAASDTGSPHDIFSSRFNVQAFQHGYIQAFVTTLVPPTQSPGSGTWGAGEWGQVGFNMNAAVPATTLPQTTTTTPSHMIAVNPAGIQAGFYIGPNPKSLDPTKQNRPKPTTQIIETIHQGSAADLAGGFFGNTPPPPTTTTPPLPGRDGNHMAGWLGFNGDQPTEPPASKARNEVSNQGFQSFFPVPGVDAQNTNQVSTGTGQNSAGKTSSQTVQNALSTLLQNLKGNPQLLSSVLSQLGSQPVRK</sequence>
<feature type="compositionally biased region" description="Polar residues" evidence="1">
    <location>
        <begin position="1"/>
        <end position="12"/>
    </location>
</feature>
<accession>A0A2T7P0R8</accession>
<feature type="compositionally biased region" description="Polar residues" evidence="1">
    <location>
        <begin position="403"/>
        <end position="424"/>
    </location>
</feature>
<feature type="region of interest" description="Disordered" evidence="1">
    <location>
        <begin position="181"/>
        <end position="219"/>
    </location>
</feature>
<feature type="compositionally biased region" description="Low complexity" evidence="1">
    <location>
        <begin position="189"/>
        <end position="205"/>
    </location>
</feature>
<organism evidence="2 3">
    <name type="scientific">Pomacea canaliculata</name>
    <name type="common">Golden apple snail</name>
    <dbReference type="NCBI Taxonomy" id="400727"/>
    <lineage>
        <taxon>Eukaryota</taxon>
        <taxon>Metazoa</taxon>
        <taxon>Spiralia</taxon>
        <taxon>Lophotrochozoa</taxon>
        <taxon>Mollusca</taxon>
        <taxon>Gastropoda</taxon>
        <taxon>Caenogastropoda</taxon>
        <taxon>Architaenioglossa</taxon>
        <taxon>Ampullarioidea</taxon>
        <taxon>Ampullariidae</taxon>
        <taxon>Pomacea</taxon>
    </lineage>
</organism>
<feature type="region of interest" description="Disordered" evidence="1">
    <location>
        <begin position="392"/>
        <end position="424"/>
    </location>
</feature>
<dbReference type="Proteomes" id="UP000245119">
    <property type="component" value="Linkage Group LG7"/>
</dbReference>
<keyword evidence="3" id="KW-1185">Reference proteome</keyword>
<feature type="compositionally biased region" description="Pro residues" evidence="1">
    <location>
        <begin position="345"/>
        <end position="357"/>
    </location>
</feature>